<evidence type="ECO:0000313" key="2">
    <source>
        <dbReference type="Proteomes" id="UP000646827"/>
    </source>
</evidence>
<gene>
    <name evidence="1" type="ORF">INT45_007296</name>
</gene>
<reference evidence="1 2" key="1">
    <citation type="submission" date="2020-12" db="EMBL/GenBank/DDBJ databases">
        <title>Metabolic potential, ecology and presence of endohyphal bacteria is reflected in genomic diversity of Mucoromycotina.</title>
        <authorList>
            <person name="Muszewska A."/>
            <person name="Okrasinska A."/>
            <person name="Steczkiewicz K."/>
            <person name="Drgas O."/>
            <person name="Orlowska M."/>
            <person name="Perlinska-Lenart U."/>
            <person name="Aleksandrzak-Piekarczyk T."/>
            <person name="Szatraj K."/>
            <person name="Zielenkiewicz U."/>
            <person name="Pilsyk S."/>
            <person name="Malc E."/>
            <person name="Mieczkowski P."/>
            <person name="Kruszewska J.S."/>
            <person name="Biernat P."/>
            <person name="Pawlowska J."/>
        </authorList>
    </citation>
    <scope>NUCLEOTIDE SEQUENCE [LARGE SCALE GENOMIC DNA]</scope>
    <source>
        <strain evidence="1 2">CBS 142.35</strain>
    </source>
</reference>
<dbReference type="EMBL" id="JAEPRB010000056">
    <property type="protein sequence ID" value="KAG2223718.1"/>
    <property type="molecule type" value="Genomic_DNA"/>
</dbReference>
<accession>A0A8H7VP72</accession>
<keyword evidence="2" id="KW-1185">Reference proteome</keyword>
<protein>
    <submittedName>
        <fullName evidence="1">Uncharacterized protein</fullName>
    </submittedName>
</protein>
<dbReference type="Proteomes" id="UP000646827">
    <property type="component" value="Unassembled WGS sequence"/>
</dbReference>
<evidence type="ECO:0000313" key="1">
    <source>
        <dbReference type="EMBL" id="KAG2223718.1"/>
    </source>
</evidence>
<comment type="caution">
    <text evidence="1">The sequence shown here is derived from an EMBL/GenBank/DDBJ whole genome shotgun (WGS) entry which is preliminary data.</text>
</comment>
<feature type="non-terminal residue" evidence="1">
    <location>
        <position position="35"/>
    </location>
</feature>
<dbReference type="AlphaFoldDB" id="A0A8H7VP72"/>
<sequence>MHGTEAHGSDENIDYIGKFLQDVFHEKTTKKEVEQ</sequence>
<name>A0A8H7VP72_9FUNG</name>
<organism evidence="1 2">
    <name type="scientific">Circinella minor</name>
    <dbReference type="NCBI Taxonomy" id="1195481"/>
    <lineage>
        <taxon>Eukaryota</taxon>
        <taxon>Fungi</taxon>
        <taxon>Fungi incertae sedis</taxon>
        <taxon>Mucoromycota</taxon>
        <taxon>Mucoromycotina</taxon>
        <taxon>Mucoromycetes</taxon>
        <taxon>Mucorales</taxon>
        <taxon>Lichtheimiaceae</taxon>
        <taxon>Circinella</taxon>
    </lineage>
</organism>
<proteinExistence type="predicted"/>